<accession>A0A0G4GMF4</accession>
<proteinExistence type="predicted"/>
<evidence type="ECO:0000256" key="1">
    <source>
        <dbReference type="ARBA" id="ARBA00023125"/>
    </source>
</evidence>
<dbReference type="InterPro" id="IPR009057">
    <property type="entry name" value="Homeodomain-like_sf"/>
</dbReference>
<dbReference type="Pfam" id="PF03221">
    <property type="entry name" value="HTH_Tnp_Tc5"/>
    <property type="match status" value="1"/>
</dbReference>
<name>A0A0G4GMF4_VITBC</name>
<keyword evidence="1" id="KW-0238">DNA-binding</keyword>
<protein>
    <recommendedName>
        <fullName evidence="3">HTH CENPB-type domain-containing protein</fullName>
    </recommendedName>
</protein>
<dbReference type="SMART" id="SM00674">
    <property type="entry name" value="CENPB"/>
    <property type="match status" value="1"/>
</dbReference>
<feature type="compositionally biased region" description="Pro residues" evidence="2">
    <location>
        <begin position="105"/>
        <end position="116"/>
    </location>
</feature>
<evidence type="ECO:0000259" key="3">
    <source>
        <dbReference type="PROSITE" id="PS51253"/>
    </source>
</evidence>
<dbReference type="VEuPathDB" id="CryptoDB:Vbra_10144"/>
<dbReference type="InterPro" id="IPR006600">
    <property type="entry name" value="HTH_CenpB_DNA-bd_dom"/>
</dbReference>
<feature type="compositionally biased region" description="Polar residues" evidence="2">
    <location>
        <begin position="76"/>
        <end position="98"/>
    </location>
</feature>
<dbReference type="Gene3D" id="1.10.10.60">
    <property type="entry name" value="Homeodomain-like"/>
    <property type="match status" value="1"/>
</dbReference>
<gene>
    <name evidence="4" type="ORF">Vbra_10144</name>
</gene>
<dbReference type="GO" id="GO:0003677">
    <property type="term" value="F:DNA binding"/>
    <property type="evidence" value="ECO:0007669"/>
    <property type="project" value="UniProtKB-KW"/>
</dbReference>
<organism evidence="4 5">
    <name type="scientific">Vitrella brassicaformis (strain CCMP3155)</name>
    <dbReference type="NCBI Taxonomy" id="1169540"/>
    <lineage>
        <taxon>Eukaryota</taxon>
        <taxon>Sar</taxon>
        <taxon>Alveolata</taxon>
        <taxon>Colpodellida</taxon>
        <taxon>Vitrellaceae</taxon>
        <taxon>Vitrella</taxon>
    </lineage>
</organism>
<feature type="compositionally biased region" description="Polar residues" evidence="2">
    <location>
        <begin position="1"/>
        <end position="18"/>
    </location>
</feature>
<keyword evidence="5" id="KW-1185">Reference proteome</keyword>
<evidence type="ECO:0000313" key="5">
    <source>
        <dbReference type="Proteomes" id="UP000041254"/>
    </source>
</evidence>
<dbReference type="InParanoid" id="A0A0G4GMF4"/>
<evidence type="ECO:0000256" key="2">
    <source>
        <dbReference type="SAM" id="MobiDB-lite"/>
    </source>
</evidence>
<dbReference type="AlphaFoldDB" id="A0A0G4GMF4"/>
<reference evidence="4 5" key="1">
    <citation type="submission" date="2014-11" db="EMBL/GenBank/DDBJ databases">
        <authorList>
            <person name="Zhu J."/>
            <person name="Qi W."/>
            <person name="Song R."/>
        </authorList>
    </citation>
    <scope>NUCLEOTIDE SEQUENCE [LARGE SCALE GENOMIC DNA]</scope>
</reference>
<feature type="domain" description="HTH CENPB-type" evidence="3">
    <location>
        <begin position="226"/>
        <end position="296"/>
    </location>
</feature>
<evidence type="ECO:0000313" key="4">
    <source>
        <dbReference type="EMBL" id="CEM31388.1"/>
    </source>
</evidence>
<dbReference type="Proteomes" id="UP000041254">
    <property type="component" value="Unassembled WGS sequence"/>
</dbReference>
<feature type="region of interest" description="Disordered" evidence="2">
    <location>
        <begin position="76"/>
        <end position="116"/>
    </location>
</feature>
<dbReference type="SUPFAM" id="SSF46689">
    <property type="entry name" value="Homeodomain-like"/>
    <property type="match status" value="1"/>
</dbReference>
<dbReference type="OrthoDB" id="6491489at2759"/>
<dbReference type="STRING" id="1169540.A0A0G4GMF4"/>
<dbReference type="PROSITE" id="PS51253">
    <property type="entry name" value="HTH_CENPB"/>
    <property type="match status" value="1"/>
</dbReference>
<dbReference type="EMBL" id="CDMY01000718">
    <property type="protein sequence ID" value="CEM31388.1"/>
    <property type="molecule type" value="Genomic_DNA"/>
</dbReference>
<feature type="region of interest" description="Disordered" evidence="2">
    <location>
        <begin position="1"/>
        <end position="55"/>
    </location>
</feature>
<feature type="compositionally biased region" description="Polar residues" evidence="2">
    <location>
        <begin position="28"/>
        <end position="37"/>
    </location>
</feature>
<sequence length="336" mass="36435">MASQSPSRGEEGVQQQEPSRAAGLCAVQPTSASSQLRSNHDAALPEPPRISGGTPVTEDMIQTAVATIAVTGVPLSSNAPGHNTSQGSLHHFSSTGPSSIDHDPPFPYPQPPAAALPHPSQPPIHPYYLLPHHALVHCPVDGVPAVSPDATAGSARRRASSLPYSSRSREFTIDERERLVDEFETRRAAGEALTQQAFALEKGITLSQLKHWLVKVGQETEAADKTKKRNRPPRYGPIEAEMRQWMLTQQQPMQVPCEAIRRRALEIARRLGINDFKASNSWITGLKERYQQGITFVPELSPAASVAAAAAAPDTDDVMVREDYMKGALTSDLRVV</sequence>